<evidence type="ECO:0008006" key="4">
    <source>
        <dbReference type="Google" id="ProtNLM"/>
    </source>
</evidence>
<dbReference type="PATRIC" id="fig|1288298.3.peg.370"/>
<feature type="chain" id="PRO_5001963379" description="HMA domain-containing protein" evidence="1">
    <location>
        <begin position="30"/>
        <end position="83"/>
    </location>
</feature>
<keyword evidence="1" id="KW-0732">Signal</keyword>
<dbReference type="AlphaFoldDB" id="A0A0A0HPI3"/>
<evidence type="ECO:0000256" key="1">
    <source>
        <dbReference type="SAM" id="SignalP"/>
    </source>
</evidence>
<dbReference type="eggNOG" id="ENOG5032QQQ">
    <property type="taxonomic scope" value="Bacteria"/>
</dbReference>
<reference evidence="2 3" key="1">
    <citation type="submission" date="2013-01" db="EMBL/GenBank/DDBJ databases">
        <authorList>
            <person name="Fiebig A."/>
            <person name="Goeker M."/>
            <person name="Klenk H.-P.P."/>
        </authorList>
    </citation>
    <scope>NUCLEOTIDE SEQUENCE [LARGE SCALE GENOMIC DNA]</scope>
    <source>
        <strain evidence="2 3">DSM 17069</strain>
    </source>
</reference>
<name>A0A0A0HPI3_9RHOB</name>
<evidence type="ECO:0000313" key="3">
    <source>
        <dbReference type="Proteomes" id="UP000030021"/>
    </source>
</evidence>
<accession>A0A0A0HPI3</accession>
<evidence type="ECO:0000313" key="2">
    <source>
        <dbReference type="EMBL" id="KGM89777.1"/>
    </source>
</evidence>
<protein>
    <recommendedName>
        <fullName evidence="4">HMA domain-containing protein</fullName>
    </recommendedName>
</protein>
<comment type="caution">
    <text evidence="2">The sequence shown here is derived from an EMBL/GenBank/DDBJ whole genome shotgun (WGS) entry which is preliminary data.</text>
</comment>
<dbReference type="HOGENOM" id="CLU_146729_1_0_5"/>
<organism evidence="2 3">
    <name type="scientific">Roseovarius mucosus DSM 17069</name>
    <dbReference type="NCBI Taxonomy" id="1288298"/>
    <lineage>
        <taxon>Bacteria</taxon>
        <taxon>Pseudomonadati</taxon>
        <taxon>Pseudomonadota</taxon>
        <taxon>Alphaproteobacteria</taxon>
        <taxon>Rhodobacterales</taxon>
        <taxon>Roseobacteraceae</taxon>
        <taxon>Roseovarius</taxon>
    </lineage>
</organism>
<proteinExistence type="predicted"/>
<sequence length="83" mass="9028">MAHLGRMEQITRPLILAFGLVLAATTAQAACQVEYKAKRDKPLELYYDVTVVNAPCASAEAALRAQLAQQGLTLLKVLSKKEN</sequence>
<dbReference type="STRING" id="215743.ROSMUCSMR3_01905"/>
<feature type="signal peptide" evidence="1">
    <location>
        <begin position="1"/>
        <end position="29"/>
    </location>
</feature>
<dbReference type="EMBL" id="AONH01000001">
    <property type="protein sequence ID" value="KGM89777.1"/>
    <property type="molecule type" value="Genomic_DNA"/>
</dbReference>
<gene>
    <name evidence="2" type="ORF">rosmuc_00372</name>
</gene>
<dbReference type="Proteomes" id="UP000030021">
    <property type="component" value="Unassembled WGS sequence"/>
</dbReference>